<organism>
    <name type="scientific">Ixodes scapularis</name>
    <name type="common">Black-legged tick</name>
    <name type="synonym">Deer tick</name>
    <dbReference type="NCBI Taxonomy" id="6945"/>
    <lineage>
        <taxon>Eukaryota</taxon>
        <taxon>Metazoa</taxon>
        <taxon>Ecdysozoa</taxon>
        <taxon>Arthropoda</taxon>
        <taxon>Chelicerata</taxon>
        <taxon>Arachnida</taxon>
        <taxon>Acari</taxon>
        <taxon>Parasitiformes</taxon>
        <taxon>Ixodida</taxon>
        <taxon>Ixodoidea</taxon>
        <taxon>Ixodidae</taxon>
        <taxon>Ixodinae</taxon>
        <taxon>Ixodes</taxon>
    </lineage>
</organism>
<dbReference type="InParanoid" id="B7PJ83"/>
<reference evidence="3 5" key="1">
    <citation type="submission" date="2008-03" db="EMBL/GenBank/DDBJ databases">
        <title>Annotation of Ixodes scapularis.</title>
        <authorList>
            <consortium name="Ixodes scapularis Genome Project Consortium"/>
            <person name="Caler E."/>
            <person name="Hannick L.I."/>
            <person name="Bidwell S."/>
            <person name="Joardar V."/>
            <person name="Thiagarajan M."/>
            <person name="Amedeo P."/>
            <person name="Galinsky K.J."/>
            <person name="Schobel S."/>
            <person name="Inman J."/>
            <person name="Hostetler J."/>
            <person name="Miller J."/>
            <person name="Hammond M."/>
            <person name="Megy K."/>
            <person name="Lawson D."/>
            <person name="Kodira C."/>
            <person name="Sutton G."/>
            <person name="Meyer J."/>
            <person name="Hill C.A."/>
            <person name="Birren B."/>
            <person name="Nene V."/>
            <person name="Collins F."/>
            <person name="Alarcon-Chaidez F."/>
            <person name="Wikel S."/>
            <person name="Strausberg R."/>
        </authorList>
    </citation>
    <scope>NUCLEOTIDE SEQUENCE [LARGE SCALE GENOMIC DNA]</scope>
    <source>
        <strain evidence="5">Wikel</strain>
        <strain evidence="3">Wikel colony</strain>
    </source>
</reference>
<dbReference type="EMBL" id="DS724744">
    <property type="protein sequence ID" value="EEC06655.1"/>
    <property type="molecule type" value="Genomic_DNA"/>
</dbReference>
<gene>
    <name evidence="3" type="ORF">IscW_ISCW004227</name>
</gene>
<dbReference type="HOGENOM" id="CLU_1612645_0_0_1"/>
<keyword evidence="2" id="KW-0812">Transmembrane</keyword>
<keyword evidence="2" id="KW-0472">Membrane</keyword>
<evidence type="ECO:0000256" key="1">
    <source>
        <dbReference type="SAM" id="MobiDB-lite"/>
    </source>
</evidence>
<keyword evidence="2" id="KW-1133">Transmembrane helix</keyword>
<proteinExistence type="predicted"/>
<dbReference type="Proteomes" id="UP000001555">
    <property type="component" value="Unassembled WGS sequence"/>
</dbReference>
<feature type="compositionally biased region" description="Polar residues" evidence="1">
    <location>
        <begin position="149"/>
        <end position="165"/>
    </location>
</feature>
<sequence length="165" mass="18941">MRPIFLSASSNSRNACSKKKKKKGGGGITKKKVPCIFFFFYIFFCKGVRKYTPRNSNVQSWKSILYVLCTSHRHAKRSFVPSLFETLFFFLVLHLCVSIPIQNSRIMYTLKLRRFFFFPHVPPGVRKGRLVRPFQSTKTGEEAKHEATVNVQGGDQTATTDNSIH</sequence>
<dbReference type="EnsemblMetazoa" id="ISCW004227-RA">
    <property type="protein sequence ID" value="ISCW004227-PA"/>
    <property type="gene ID" value="ISCW004227"/>
</dbReference>
<dbReference type="EMBL" id="ABJB010988099">
    <property type="status" value="NOT_ANNOTATED_CDS"/>
    <property type="molecule type" value="Genomic_DNA"/>
</dbReference>
<evidence type="ECO:0000313" key="5">
    <source>
        <dbReference type="Proteomes" id="UP000001555"/>
    </source>
</evidence>
<feature type="transmembrane region" description="Helical" evidence="2">
    <location>
        <begin position="83"/>
        <end position="101"/>
    </location>
</feature>
<reference evidence="4" key="2">
    <citation type="submission" date="2020-05" db="UniProtKB">
        <authorList>
            <consortium name="EnsemblMetazoa"/>
        </authorList>
    </citation>
    <scope>IDENTIFICATION</scope>
    <source>
        <strain evidence="4">wikel</strain>
    </source>
</reference>
<accession>B7PJ83</accession>
<dbReference type="VEuPathDB" id="VectorBase:ISCW004227"/>
<dbReference type="AlphaFoldDB" id="B7PJ83"/>
<evidence type="ECO:0000256" key="2">
    <source>
        <dbReference type="SAM" id="Phobius"/>
    </source>
</evidence>
<keyword evidence="5" id="KW-1185">Reference proteome</keyword>
<feature type="region of interest" description="Disordered" evidence="1">
    <location>
        <begin position="137"/>
        <end position="165"/>
    </location>
</feature>
<evidence type="ECO:0000313" key="3">
    <source>
        <dbReference type="EMBL" id="EEC06655.1"/>
    </source>
</evidence>
<name>B7PJ83_IXOSC</name>
<dbReference type="PaxDb" id="6945-B7PJ83"/>
<evidence type="ECO:0000313" key="4">
    <source>
        <dbReference type="EnsemblMetazoa" id="ISCW004227-PA"/>
    </source>
</evidence>
<protein>
    <submittedName>
        <fullName evidence="3 4">Uncharacterized protein</fullName>
    </submittedName>
</protein>